<comment type="caution">
    <text evidence="2">The sequence shown here is derived from an EMBL/GenBank/DDBJ whole genome shotgun (WGS) entry which is preliminary data.</text>
</comment>
<name>A0A1D1W7Y3_RAMVA</name>
<feature type="compositionally biased region" description="Basic and acidic residues" evidence="1">
    <location>
        <begin position="134"/>
        <end position="158"/>
    </location>
</feature>
<sequence length="173" mass="19522">MTIDGLDSIGFMVNAKSTVMDIYKSGEQVVDLREWDIGGGVTMPALTKEVTVVHLGSLPLRITSQWRSAIPKPTEEYVIQQINSAGLLNNSTDEYENEFRKPSQEIERMVASLDTKVNVTERDMFKPRVLGVKLRTENPKPELSTRRGGESHRERFTEGRQVGSDNSRKRQKG</sequence>
<proteinExistence type="predicted"/>
<protein>
    <submittedName>
        <fullName evidence="2">Uncharacterized protein</fullName>
    </submittedName>
</protein>
<dbReference type="EMBL" id="BDGG01000015">
    <property type="protein sequence ID" value="GAV07614.1"/>
    <property type="molecule type" value="Genomic_DNA"/>
</dbReference>
<keyword evidence="3" id="KW-1185">Reference proteome</keyword>
<dbReference type="AlphaFoldDB" id="A0A1D1W7Y3"/>
<reference evidence="2 3" key="1">
    <citation type="journal article" date="2016" name="Nat. Commun.">
        <title>Extremotolerant tardigrade genome and improved radiotolerance of human cultured cells by tardigrade-unique protein.</title>
        <authorList>
            <person name="Hashimoto T."/>
            <person name="Horikawa D.D."/>
            <person name="Saito Y."/>
            <person name="Kuwahara H."/>
            <person name="Kozuka-Hata H."/>
            <person name="Shin-I T."/>
            <person name="Minakuchi Y."/>
            <person name="Ohishi K."/>
            <person name="Motoyama A."/>
            <person name="Aizu T."/>
            <person name="Enomoto A."/>
            <person name="Kondo K."/>
            <person name="Tanaka S."/>
            <person name="Hara Y."/>
            <person name="Koshikawa S."/>
            <person name="Sagara H."/>
            <person name="Miura T."/>
            <person name="Yokobori S."/>
            <person name="Miyagawa K."/>
            <person name="Suzuki Y."/>
            <person name="Kubo T."/>
            <person name="Oyama M."/>
            <person name="Kohara Y."/>
            <person name="Fujiyama A."/>
            <person name="Arakawa K."/>
            <person name="Katayama T."/>
            <person name="Toyoda A."/>
            <person name="Kunieda T."/>
        </authorList>
    </citation>
    <scope>NUCLEOTIDE SEQUENCE [LARGE SCALE GENOMIC DNA]</scope>
    <source>
        <strain evidence="2 3">YOKOZUNA-1</strain>
    </source>
</reference>
<evidence type="ECO:0000313" key="3">
    <source>
        <dbReference type="Proteomes" id="UP000186922"/>
    </source>
</evidence>
<feature type="region of interest" description="Disordered" evidence="1">
    <location>
        <begin position="133"/>
        <end position="173"/>
    </location>
</feature>
<organism evidence="2 3">
    <name type="scientific">Ramazzottius varieornatus</name>
    <name type="common">Water bear</name>
    <name type="synonym">Tardigrade</name>
    <dbReference type="NCBI Taxonomy" id="947166"/>
    <lineage>
        <taxon>Eukaryota</taxon>
        <taxon>Metazoa</taxon>
        <taxon>Ecdysozoa</taxon>
        <taxon>Tardigrada</taxon>
        <taxon>Eutardigrada</taxon>
        <taxon>Parachela</taxon>
        <taxon>Hypsibioidea</taxon>
        <taxon>Ramazzottiidae</taxon>
        <taxon>Ramazzottius</taxon>
    </lineage>
</organism>
<accession>A0A1D1W7Y3</accession>
<evidence type="ECO:0000256" key="1">
    <source>
        <dbReference type="SAM" id="MobiDB-lite"/>
    </source>
</evidence>
<dbReference type="Proteomes" id="UP000186922">
    <property type="component" value="Unassembled WGS sequence"/>
</dbReference>
<evidence type="ECO:0000313" key="2">
    <source>
        <dbReference type="EMBL" id="GAV07614.1"/>
    </source>
</evidence>
<gene>
    <name evidence="2" type="primary">RvY_17430-1</name>
    <name evidence="2" type="synonym">RvY_17430.1</name>
    <name evidence="2" type="ORF">RvY_17430</name>
</gene>